<evidence type="ECO:0000256" key="7">
    <source>
        <dbReference type="ARBA" id="ARBA00022800"/>
    </source>
</evidence>
<dbReference type="InterPro" id="IPR002646">
    <property type="entry name" value="PolA_pol_head_dom"/>
</dbReference>
<keyword evidence="5 11" id="KW-0479">Metal-binding</keyword>
<comment type="function">
    <text evidence="11">Catalyzes the addition and repair of the essential 3'-terminal CCA sequence in tRNAs without using a nucleic acid template. Adds these three nucleotides in the order of C, C, and A to the tRNA nucleotide-73, using CTP and ATP as substrates and producing inorganic pyrophosphate. tRNA 3'-terminal CCA addition is required both for tRNA processing and repair. Also involved in tRNA surveillance by mediating tandem CCA addition to generate a CCACCA at the 3' terminus of unstable tRNAs. While stable tRNAs receive only 3'-terminal CCA, unstable tRNAs are marked with CCACCA and rapidly degraded.</text>
</comment>
<evidence type="ECO:0000256" key="2">
    <source>
        <dbReference type="ARBA" id="ARBA00022679"/>
    </source>
</evidence>
<feature type="binding site" evidence="11">
    <location>
        <position position="164"/>
    </location>
    <ligand>
        <name>ATP</name>
        <dbReference type="ChEBI" id="CHEBI:30616"/>
    </ligand>
</feature>
<feature type="binding site" evidence="11">
    <location>
        <position position="155"/>
    </location>
    <ligand>
        <name>ATP</name>
        <dbReference type="ChEBI" id="CHEBI:30616"/>
    </ligand>
</feature>
<dbReference type="Gene3D" id="1.20.58.560">
    <property type="match status" value="1"/>
</dbReference>
<evidence type="ECO:0000313" key="15">
    <source>
        <dbReference type="EMBL" id="MEL3972664.1"/>
    </source>
</evidence>
<evidence type="ECO:0000259" key="13">
    <source>
        <dbReference type="Pfam" id="PF12627"/>
    </source>
</evidence>
<name>A0ABU9KBS1_9BACI</name>
<dbReference type="PANTHER" id="PTHR46173:SF1">
    <property type="entry name" value="CCA TRNA NUCLEOTIDYLTRANSFERASE 1, MITOCHONDRIAL"/>
    <property type="match status" value="1"/>
</dbReference>
<dbReference type="Gene3D" id="1.10.110.30">
    <property type="match status" value="1"/>
</dbReference>
<evidence type="ECO:0000256" key="5">
    <source>
        <dbReference type="ARBA" id="ARBA00022723"/>
    </source>
</evidence>
<keyword evidence="6 11" id="KW-0547">Nucleotide-binding</keyword>
<feature type="binding site" evidence="11">
    <location>
        <position position="155"/>
    </location>
    <ligand>
        <name>CTP</name>
        <dbReference type="ChEBI" id="CHEBI:37563"/>
    </ligand>
</feature>
<evidence type="ECO:0000256" key="6">
    <source>
        <dbReference type="ARBA" id="ARBA00022741"/>
    </source>
</evidence>
<comment type="miscellaneous">
    <text evidence="11">A single active site specifically recognizes both ATP and CTP and is responsible for their addition.</text>
</comment>
<keyword evidence="16" id="KW-1185">Reference proteome</keyword>
<evidence type="ECO:0000256" key="8">
    <source>
        <dbReference type="ARBA" id="ARBA00022840"/>
    </source>
</evidence>
<comment type="similarity">
    <text evidence="11">Belongs to the tRNA nucleotidyltransferase/poly(A) polymerase family. Bacterial CCA-adding enzyme type 3 subfamily.</text>
</comment>
<dbReference type="Gene3D" id="3.30.460.10">
    <property type="entry name" value="Beta Polymerase, domain 2"/>
    <property type="match status" value="1"/>
</dbReference>
<evidence type="ECO:0000256" key="4">
    <source>
        <dbReference type="ARBA" id="ARBA00022695"/>
    </source>
</evidence>
<accession>A0ABU9KBS1</accession>
<feature type="binding site" evidence="11">
    <location>
        <position position="31"/>
    </location>
    <ligand>
        <name>ATP</name>
        <dbReference type="ChEBI" id="CHEBI:30616"/>
    </ligand>
</feature>
<keyword evidence="3 11" id="KW-0819">tRNA processing</keyword>
<dbReference type="NCBIfam" id="NF009814">
    <property type="entry name" value="PRK13299.1"/>
    <property type="match status" value="1"/>
</dbReference>
<gene>
    <name evidence="11" type="primary">cca</name>
    <name evidence="15" type="ORF">AAEO50_10260</name>
</gene>
<feature type="binding site" evidence="11">
    <location>
        <position position="28"/>
    </location>
    <ligand>
        <name>CTP</name>
        <dbReference type="ChEBI" id="CHEBI:37563"/>
    </ligand>
</feature>
<protein>
    <recommendedName>
        <fullName evidence="11">CCA-adding enzyme</fullName>
        <ecNumber evidence="11">2.7.7.72</ecNumber>
    </recommendedName>
    <alternativeName>
        <fullName evidence="11">CCA tRNA nucleotidyltransferase</fullName>
    </alternativeName>
    <alternativeName>
        <fullName evidence="11">tRNA CCA-pyrophosphorylase</fullName>
    </alternativeName>
    <alternativeName>
        <fullName evidence="11">tRNA adenylyl-/cytidylyl- transferase</fullName>
    </alternativeName>
    <alternativeName>
        <fullName evidence="11">tRNA nucleotidyltransferase</fullName>
    </alternativeName>
    <alternativeName>
        <fullName evidence="11">tRNA-NT</fullName>
    </alternativeName>
</protein>
<comment type="cofactor">
    <cofactor evidence="1 11">
        <name>Mg(2+)</name>
        <dbReference type="ChEBI" id="CHEBI:18420"/>
    </cofactor>
</comment>
<dbReference type="PANTHER" id="PTHR46173">
    <property type="entry name" value="CCA TRNA NUCLEOTIDYLTRANSFERASE 1, MITOCHONDRIAL"/>
    <property type="match status" value="1"/>
</dbReference>
<evidence type="ECO:0000256" key="10">
    <source>
        <dbReference type="ARBA" id="ARBA00022884"/>
    </source>
</evidence>
<evidence type="ECO:0000259" key="14">
    <source>
        <dbReference type="Pfam" id="PF13735"/>
    </source>
</evidence>
<evidence type="ECO:0000256" key="11">
    <source>
        <dbReference type="HAMAP-Rule" id="MF_01263"/>
    </source>
</evidence>
<comment type="subunit">
    <text evidence="11">Homodimer.</text>
</comment>
<feature type="binding site" evidence="11">
    <location>
        <position position="28"/>
    </location>
    <ligand>
        <name>ATP</name>
        <dbReference type="ChEBI" id="CHEBI:30616"/>
    </ligand>
</feature>
<feature type="domain" description="Poly A polymerase head" evidence="12">
    <location>
        <begin position="23"/>
        <end position="143"/>
    </location>
</feature>
<reference evidence="15 16" key="1">
    <citation type="submission" date="2024-04" db="EMBL/GenBank/DDBJ databases">
        <title>Bacillus oryzaecorticis sp. nov., a moderately halophilic bacterium isolated from rice husks.</title>
        <authorList>
            <person name="Zhu H.-S."/>
        </authorList>
    </citation>
    <scope>NUCLEOTIDE SEQUENCE [LARGE SCALE GENOMIC DNA]</scope>
    <source>
        <strain evidence="15 16">ZC255</strain>
    </source>
</reference>
<evidence type="ECO:0000256" key="9">
    <source>
        <dbReference type="ARBA" id="ARBA00022842"/>
    </source>
</evidence>
<dbReference type="HAMAP" id="MF_01263">
    <property type="entry name" value="CCA_bact_type3"/>
    <property type="match status" value="1"/>
</dbReference>
<dbReference type="InterPro" id="IPR023068">
    <property type="entry name" value="CCA-adding_enz_firmicutes"/>
</dbReference>
<dbReference type="RefSeq" id="WP_341983165.1">
    <property type="nucleotide sequence ID" value="NZ_JBBYAF010000017.1"/>
</dbReference>
<dbReference type="SUPFAM" id="SSF81891">
    <property type="entry name" value="Poly A polymerase C-terminal region-like"/>
    <property type="match status" value="1"/>
</dbReference>
<feature type="binding site" evidence="11">
    <location>
        <position position="112"/>
    </location>
    <ligand>
        <name>ATP</name>
        <dbReference type="ChEBI" id="CHEBI:30616"/>
    </ligand>
</feature>
<keyword evidence="4 11" id="KW-0548">Nucleotidyltransferase</keyword>
<dbReference type="EMBL" id="JBBYAF010000017">
    <property type="protein sequence ID" value="MEL3972664.1"/>
    <property type="molecule type" value="Genomic_DNA"/>
</dbReference>
<keyword evidence="7 11" id="KW-0692">RNA repair</keyword>
<sequence>MLPTIFQDAIPLLKRIEQAGFQAYFVGGSVRDYLLGRPINDVDIATSAYPGEIKDIFPRTADIGIEHGTVLVIEETGEYEITTFRTESGYGDYRRPDKVEFIRSLEDDLRRRDFTMNSLAMDAEGVIYDPFEGQADIKHKIIRTVGKPSDRFSEDALRMLRGIRFVSQLGFELEPSTLMSLKSHSSLLSHIAVERKAMEFEKMIGGDFREKAMQLLLHSTLFKQLPGLAEQKEAIQEIAGLPMLKRLNTDQTWLLLLTYINDSPAEFLRLWKLPSKMIKERTKEKQILSFRTKGGWSKELLYYSGLQRVCNVEKVYECIHSISSSAIDELTKDYKALPIKNRQELTVTGNDLMKWTGRKGGPWVKVTLEYVEKAILNGEIINDQETIRRWLEKCSRSEKN</sequence>
<feature type="domain" description="CCA-adding enzyme C-terminal" evidence="14">
    <location>
        <begin position="249"/>
        <end position="390"/>
    </location>
</feature>
<feature type="binding site" evidence="11">
    <location>
        <position position="158"/>
    </location>
    <ligand>
        <name>CTP</name>
        <dbReference type="ChEBI" id="CHEBI:37563"/>
    </ligand>
</feature>
<keyword evidence="10 11" id="KW-0694">RNA-binding</keyword>
<feature type="binding site" evidence="11">
    <location>
        <position position="31"/>
    </location>
    <ligand>
        <name>CTP</name>
        <dbReference type="ChEBI" id="CHEBI:37563"/>
    </ligand>
</feature>
<dbReference type="EC" id="2.7.7.72" evidence="11"/>
<feature type="binding site" evidence="11">
    <location>
        <position position="164"/>
    </location>
    <ligand>
        <name>CTP</name>
        <dbReference type="ChEBI" id="CHEBI:37563"/>
    </ligand>
</feature>
<dbReference type="CDD" id="cd05398">
    <property type="entry name" value="NT_ClassII-CCAase"/>
    <property type="match status" value="1"/>
</dbReference>
<evidence type="ECO:0000256" key="1">
    <source>
        <dbReference type="ARBA" id="ARBA00001946"/>
    </source>
</evidence>
<feature type="binding site" evidence="11">
    <location>
        <position position="41"/>
    </location>
    <ligand>
        <name>Mg(2+)</name>
        <dbReference type="ChEBI" id="CHEBI:18420"/>
    </ligand>
</feature>
<comment type="caution">
    <text evidence="15">The sequence shown here is derived from an EMBL/GenBank/DDBJ whole genome shotgun (WGS) entry which is preliminary data.</text>
</comment>
<dbReference type="Gene3D" id="1.10.246.80">
    <property type="match status" value="1"/>
</dbReference>
<organism evidence="15 16">
    <name type="scientific">Rossellomorea oryzaecorticis</name>
    <dbReference type="NCBI Taxonomy" id="1396505"/>
    <lineage>
        <taxon>Bacteria</taxon>
        <taxon>Bacillati</taxon>
        <taxon>Bacillota</taxon>
        <taxon>Bacilli</taxon>
        <taxon>Bacillales</taxon>
        <taxon>Bacillaceae</taxon>
        <taxon>Rossellomorea</taxon>
    </lineage>
</organism>
<keyword evidence="8 11" id="KW-0067">ATP-binding</keyword>
<feature type="binding site" evidence="11">
    <location>
        <position position="161"/>
    </location>
    <ligand>
        <name>CTP</name>
        <dbReference type="ChEBI" id="CHEBI:37563"/>
    </ligand>
</feature>
<feature type="binding site" evidence="11">
    <location>
        <position position="161"/>
    </location>
    <ligand>
        <name>ATP</name>
        <dbReference type="ChEBI" id="CHEBI:30616"/>
    </ligand>
</feature>
<comment type="catalytic activity">
    <reaction evidence="11">
        <text>a tRNA precursor + 2 CTP + ATP = a tRNA with a 3' CCA end + 3 diphosphate</text>
        <dbReference type="Rhea" id="RHEA:14433"/>
        <dbReference type="Rhea" id="RHEA-COMP:10465"/>
        <dbReference type="Rhea" id="RHEA-COMP:10468"/>
        <dbReference type="ChEBI" id="CHEBI:30616"/>
        <dbReference type="ChEBI" id="CHEBI:33019"/>
        <dbReference type="ChEBI" id="CHEBI:37563"/>
        <dbReference type="ChEBI" id="CHEBI:74896"/>
        <dbReference type="ChEBI" id="CHEBI:83071"/>
        <dbReference type="EC" id="2.7.7.72"/>
    </reaction>
</comment>
<proteinExistence type="inferred from homology"/>
<evidence type="ECO:0000256" key="3">
    <source>
        <dbReference type="ARBA" id="ARBA00022694"/>
    </source>
</evidence>
<feature type="binding site" evidence="11">
    <location>
        <position position="43"/>
    </location>
    <ligand>
        <name>Mg(2+)</name>
        <dbReference type="ChEBI" id="CHEBI:18420"/>
    </ligand>
</feature>
<feature type="binding site" evidence="11">
    <location>
        <position position="112"/>
    </location>
    <ligand>
        <name>CTP</name>
        <dbReference type="ChEBI" id="CHEBI:37563"/>
    </ligand>
</feature>
<feature type="domain" description="tRNA nucleotidyltransferase/poly(A) polymerase RNA and SrmB- binding" evidence="13">
    <location>
        <begin position="170"/>
        <end position="230"/>
    </location>
</feature>
<evidence type="ECO:0000313" key="16">
    <source>
        <dbReference type="Proteomes" id="UP001389717"/>
    </source>
</evidence>
<dbReference type="Pfam" id="PF12627">
    <property type="entry name" value="PolyA_pol_RNAbd"/>
    <property type="match status" value="1"/>
</dbReference>
<keyword evidence="9 11" id="KW-0460">Magnesium</keyword>
<dbReference type="InterPro" id="IPR043519">
    <property type="entry name" value="NT_sf"/>
</dbReference>
<comment type="catalytic activity">
    <reaction evidence="11">
        <text>a tRNA with a 3' CCA end + 2 CTP + ATP = a tRNA with a 3' CCACCA end + 3 diphosphate</text>
        <dbReference type="Rhea" id="RHEA:76235"/>
        <dbReference type="Rhea" id="RHEA-COMP:10468"/>
        <dbReference type="Rhea" id="RHEA-COMP:18655"/>
        <dbReference type="ChEBI" id="CHEBI:30616"/>
        <dbReference type="ChEBI" id="CHEBI:33019"/>
        <dbReference type="ChEBI" id="CHEBI:37563"/>
        <dbReference type="ChEBI" id="CHEBI:83071"/>
        <dbReference type="ChEBI" id="CHEBI:195187"/>
    </reaction>
</comment>
<feature type="binding site" evidence="11">
    <location>
        <position position="158"/>
    </location>
    <ligand>
        <name>ATP</name>
        <dbReference type="ChEBI" id="CHEBI:30616"/>
    </ligand>
</feature>
<dbReference type="InterPro" id="IPR032810">
    <property type="entry name" value="CCA-adding_enz_C"/>
</dbReference>
<dbReference type="GO" id="GO:0004810">
    <property type="term" value="F:CCA tRNA nucleotidyltransferase activity"/>
    <property type="evidence" value="ECO:0007669"/>
    <property type="project" value="UniProtKB-EC"/>
</dbReference>
<dbReference type="Proteomes" id="UP001389717">
    <property type="component" value="Unassembled WGS sequence"/>
</dbReference>
<dbReference type="Pfam" id="PF13735">
    <property type="entry name" value="tRNA_NucTran2_2"/>
    <property type="match status" value="1"/>
</dbReference>
<dbReference type="InterPro" id="IPR032828">
    <property type="entry name" value="PolyA_RNA-bd"/>
</dbReference>
<keyword evidence="2 11" id="KW-0808">Transferase</keyword>
<dbReference type="SUPFAM" id="SSF81301">
    <property type="entry name" value="Nucleotidyltransferase"/>
    <property type="match status" value="1"/>
</dbReference>
<evidence type="ECO:0000259" key="12">
    <source>
        <dbReference type="Pfam" id="PF01743"/>
    </source>
</evidence>
<dbReference type="InterPro" id="IPR050264">
    <property type="entry name" value="Bact_CCA-adding_enz_type3_sf"/>
</dbReference>
<dbReference type="Pfam" id="PF01743">
    <property type="entry name" value="PolyA_pol"/>
    <property type="match status" value="1"/>
</dbReference>